<dbReference type="AlphaFoldDB" id="A0A2T0RYX8"/>
<evidence type="ECO:0000313" key="3">
    <source>
        <dbReference type="EMBL" id="PRY26375.1"/>
    </source>
</evidence>
<keyword evidence="1" id="KW-1133">Transmembrane helix</keyword>
<proteinExistence type="predicted"/>
<feature type="transmembrane region" description="Helical" evidence="1">
    <location>
        <begin position="233"/>
        <end position="253"/>
    </location>
</feature>
<reference evidence="3 4" key="1">
    <citation type="submission" date="2018-03" db="EMBL/GenBank/DDBJ databases">
        <title>Genomic Encyclopedia of Archaeal and Bacterial Type Strains, Phase II (KMG-II): from individual species to whole genera.</title>
        <authorList>
            <person name="Goeker M."/>
        </authorList>
    </citation>
    <scope>NUCLEOTIDE SEQUENCE [LARGE SCALE GENOMIC DNA]</scope>
    <source>
        <strain evidence="3 4">DSM 29328</strain>
    </source>
</reference>
<feature type="signal peptide" evidence="2">
    <location>
        <begin position="1"/>
        <end position="21"/>
    </location>
</feature>
<keyword evidence="4" id="KW-1185">Reference proteome</keyword>
<dbReference type="OrthoDB" id="7865232at2"/>
<organism evidence="3 4">
    <name type="scientific">Aliiruegeria haliotis</name>
    <dbReference type="NCBI Taxonomy" id="1280846"/>
    <lineage>
        <taxon>Bacteria</taxon>
        <taxon>Pseudomonadati</taxon>
        <taxon>Pseudomonadota</taxon>
        <taxon>Alphaproteobacteria</taxon>
        <taxon>Rhodobacterales</taxon>
        <taxon>Roseobacteraceae</taxon>
        <taxon>Aliiruegeria</taxon>
    </lineage>
</organism>
<sequence>MFVRSFALALSLAMAAGAADAATITQQDFSTPPPIAAAKAPGVWYTDRYAPSGFTSQSFMGDERLALTLSSSDGGTSRPSSYSSSFYNTQGRKYDIDGAGSVSVDFFVDSGFENVSGRTGGFWLTAVDAGDGIVDYPIFEFFDNQFQVWSGGGWNAVGTQSGFAFGEFVTMSINLDIGTDSLDFLINGESLFTAGASAATDFTNVILQGINTDAGLDRTLYFDNLLATTVAPVPVPAGLPLLAIGVGALGFAVRRRRR</sequence>
<keyword evidence="2" id="KW-0732">Signal</keyword>
<feature type="chain" id="PRO_5015703900" evidence="2">
    <location>
        <begin position="22"/>
        <end position="258"/>
    </location>
</feature>
<gene>
    <name evidence="3" type="ORF">CLV78_101470</name>
</gene>
<dbReference type="Proteomes" id="UP000239480">
    <property type="component" value="Unassembled WGS sequence"/>
</dbReference>
<dbReference type="RefSeq" id="WP_106203150.1">
    <property type="nucleotide sequence ID" value="NZ_PVTD01000001.1"/>
</dbReference>
<name>A0A2T0RYX8_9RHOB</name>
<keyword evidence="1" id="KW-0472">Membrane</keyword>
<dbReference type="EMBL" id="PVTD01000001">
    <property type="protein sequence ID" value="PRY26375.1"/>
    <property type="molecule type" value="Genomic_DNA"/>
</dbReference>
<comment type="caution">
    <text evidence="3">The sequence shown here is derived from an EMBL/GenBank/DDBJ whole genome shotgun (WGS) entry which is preliminary data.</text>
</comment>
<keyword evidence="1" id="KW-0812">Transmembrane</keyword>
<evidence type="ECO:0000256" key="1">
    <source>
        <dbReference type="SAM" id="Phobius"/>
    </source>
</evidence>
<evidence type="ECO:0000256" key="2">
    <source>
        <dbReference type="SAM" id="SignalP"/>
    </source>
</evidence>
<protein>
    <submittedName>
        <fullName evidence="3">Putative secreted protein</fullName>
    </submittedName>
</protein>
<accession>A0A2T0RYX8</accession>
<evidence type="ECO:0000313" key="4">
    <source>
        <dbReference type="Proteomes" id="UP000239480"/>
    </source>
</evidence>